<evidence type="ECO:0000313" key="3">
    <source>
        <dbReference type="EMBL" id="KEZ22637.1"/>
    </source>
</evidence>
<evidence type="ECO:0000256" key="1">
    <source>
        <dbReference type="SAM" id="MobiDB-lite"/>
    </source>
</evidence>
<feature type="region of interest" description="Disordered" evidence="1">
    <location>
        <begin position="879"/>
        <end position="906"/>
    </location>
</feature>
<dbReference type="Pfam" id="PF03235">
    <property type="entry name" value="GmrSD_N"/>
    <property type="match status" value="1"/>
</dbReference>
<evidence type="ECO:0000259" key="2">
    <source>
        <dbReference type="Pfam" id="PF03235"/>
    </source>
</evidence>
<dbReference type="PANTHER" id="PTHR35149">
    <property type="entry name" value="SLL5132 PROTEIN"/>
    <property type="match status" value="1"/>
</dbReference>
<keyword evidence="4" id="KW-1185">Reference proteome</keyword>
<organism evidence="3 4">
    <name type="scientific">Ureaplasma diversum NCTC 246</name>
    <dbReference type="NCBI Taxonomy" id="1188241"/>
    <lineage>
        <taxon>Bacteria</taxon>
        <taxon>Bacillati</taxon>
        <taxon>Mycoplasmatota</taxon>
        <taxon>Mycoplasmoidales</taxon>
        <taxon>Mycoplasmoidaceae</taxon>
        <taxon>Ureaplasma</taxon>
    </lineage>
</organism>
<dbReference type="PANTHER" id="PTHR35149:SF1">
    <property type="entry name" value="DUF5655 DOMAIN-CONTAINING PROTEIN"/>
    <property type="match status" value="1"/>
</dbReference>
<proteinExistence type="predicted"/>
<accession>A0A084EXE5</accession>
<sequence length="1006" mass="120102">MYLMNKTIEYWENIIKDFFKDWTIGTNVHSYIDRSVINWFDQIDFDQIDYDLIIEWETNEDNNTKLFFKEKEEIEFYSEGEKKNNKDGWYSESTYRQLLDILKAFSIVIYKNNKNVVNKKFIDFLKKHPLKDSNEDKKKIIKEFIIDNFSNHIKKYILFPISSENRDDRNRSVYNFWWTLIMTINDKFMDSKINDIFTTIQSPEQKTMEFYTKFINEYLCDEKALNHKVYDSMKNFINKQIKEITNIDLLWESEIAISVNGFNKEHLDKIEKNIMDEEIDKSDNNSDEDFPLINSSLYDFLTSKHAVYELPLYQRTYSWDANIIIRLFDTLFNDFKDEEVKFSLLNNIIISSSVNRKIYILDGQQRITSLIIILCALIKYYYKLDPNQEEEKSNNKLNELIAKPIKQIIKLLNEFAKNDKNYNYLLKIITTENYLKDKIGNEIKASRFYKNWREIVSLVPEKIQKDKDLLIDFISYVLNKTRLVVSYLLKLDRKRCTKIFCNLNRYSKKLGALDLFRTKISELDQSVDIYNNSINLYFRNSYNSTKDEDLDLIQNFLNSALVKYKLFNAIVNIDRDYSDRIINSLEKFEILLKEYEKNNVHPNYLNLIWNDILEFNYCLYGSSDELIQILDKNKIDGLEKLKNNTYEFIDKNKKTKYINFQIYHLSHGGRKSIFAMLVWTLAEHFRIFSLEKPNNNHESFSKYLVQIEKFVVLWRIKFRGQSLPKIITKICEEIVNKDNKLIQPSVLYQKLEDIITELKEPSKETKISELYIYLLNELNSEKTKENKTQNKNINEICKIILGRLAYGVGQTGFDTPQYFKGYNSDDETVGIFDFIPYTYDHNLAQKLKDQDLEYFYKQNIQDFEIQNVIHKIGNGSLITRKDNSSKGNRTDTSKGDPDKSNITNKGKDTKYKMFNFEPFDESVKIGQIGRLNKLEFHKTKTISLPYVIQTPSPDENKKENQHIWDIKNINREQFDKNKKYIEERSKTIIQSYISMLFYDWIDEDEK</sequence>
<name>A0A084EXE5_9BACT</name>
<comment type="caution">
    <text evidence="3">The sequence shown here is derived from an EMBL/GenBank/DDBJ whole genome shotgun (WGS) entry which is preliminary data.</text>
</comment>
<protein>
    <recommendedName>
        <fullName evidence="2">GmrSD restriction endonucleases N-terminal domain-containing protein</fullName>
    </recommendedName>
</protein>
<dbReference type="EMBL" id="JFDP01000067">
    <property type="protein sequence ID" value="KEZ22637.1"/>
    <property type="molecule type" value="Genomic_DNA"/>
</dbReference>
<evidence type="ECO:0000313" key="4">
    <source>
        <dbReference type="Proteomes" id="UP000028537"/>
    </source>
</evidence>
<gene>
    <name evidence="3" type="ORF">UDIV_5620</name>
</gene>
<reference evidence="3 4" key="1">
    <citation type="submission" date="2014-02" db="EMBL/GenBank/DDBJ databases">
        <title>Genome sequence of Ureaplasma diversum strain 246.</title>
        <authorList>
            <person name="Sirand-Pugnet P."/>
            <person name="Breton M."/>
            <person name="Dordet-Frisoni E."/>
            <person name="Baranowski E."/>
            <person name="Barre A."/>
            <person name="Couture C."/>
            <person name="Dupuy V."/>
            <person name="Gaurivaud P."/>
            <person name="Jacob D."/>
            <person name="Lemaitre C."/>
            <person name="Manso-Silvan L."/>
            <person name="Nikolski M."/>
            <person name="Nouvel L.-X."/>
            <person name="Poumarat F."/>
            <person name="Tardy F."/>
            <person name="Thebault P."/>
            <person name="Theil S."/>
            <person name="Citti C."/>
            <person name="Thiaucourt F."/>
            <person name="Blanchard A."/>
        </authorList>
    </citation>
    <scope>NUCLEOTIDE SEQUENCE [LARGE SCALE GENOMIC DNA]</scope>
    <source>
        <strain evidence="3 4">NCTC 246</strain>
    </source>
</reference>
<dbReference type="Proteomes" id="UP000028537">
    <property type="component" value="Unassembled WGS sequence"/>
</dbReference>
<feature type="domain" description="GmrSD restriction endonucleases N-terminal" evidence="2">
    <location>
        <begin position="298"/>
        <end position="520"/>
    </location>
</feature>
<dbReference type="OrthoDB" id="395447at2"/>
<dbReference type="eggNOG" id="COG1479">
    <property type="taxonomic scope" value="Bacteria"/>
</dbReference>
<dbReference type="AlphaFoldDB" id="A0A084EXE5"/>
<dbReference type="InterPro" id="IPR004919">
    <property type="entry name" value="GmrSD_N"/>
</dbReference>